<keyword evidence="2" id="KW-1133">Transmembrane helix</keyword>
<evidence type="ECO:0000256" key="2">
    <source>
        <dbReference type="SAM" id="Phobius"/>
    </source>
</evidence>
<dbReference type="SUPFAM" id="SSF50370">
    <property type="entry name" value="Ricin B-like lectins"/>
    <property type="match status" value="1"/>
</dbReference>
<dbReference type="AlphaFoldDB" id="A0A9W8YMQ1"/>
<name>A0A9W8YMQ1_9PEZI</name>
<feature type="transmembrane region" description="Helical" evidence="2">
    <location>
        <begin position="228"/>
        <end position="251"/>
    </location>
</feature>
<organism evidence="3 4">
    <name type="scientific">Gnomoniopsis smithogilvyi</name>
    <dbReference type="NCBI Taxonomy" id="1191159"/>
    <lineage>
        <taxon>Eukaryota</taxon>
        <taxon>Fungi</taxon>
        <taxon>Dikarya</taxon>
        <taxon>Ascomycota</taxon>
        <taxon>Pezizomycotina</taxon>
        <taxon>Sordariomycetes</taxon>
        <taxon>Sordariomycetidae</taxon>
        <taxon>Diaporthales</taxon>
        <taxon>Gnomoniaceae</taxon>
        <taxon>Gnomoniopsis</taxon>
    </lineage>
</organism>
<dbReference type="Proteomes" id="UP001140453">
    <property type="component" value="Unassembled WGS sequence"/>
</dbReference>
<protein>
    <recommendedName>
        <fullName evidence="5">Ricin B lectin domain-containing protein</fullName>
    </recommendedName>
</protein>
<sequence>MEINSTDSFDSNQYYRLINLALGPEVSLDVASPQTTAPNGSLVVKTSGPFSGQIWQFLQSEEDRGHFYISSSFLGAKLKLDVLINDRGDYEPHLRNFTTEYNQTWTLTPHADVLSGNRTTWTLQPDFIEIGSVGGRFSLYNDTLAPYLSRIDASDQAASIDKLERWSVVVEEGELIDDPTYSATHLPALATESAVVPAGEPTVTPTETVTPTALASSSGNDNHLTGPLIAAAVVPTTVFVLIVTGFCIFIFMRRRRLRQIEENSPYPSSPRTSRPPGSSSVIMSELFDNFVEDPIDRWKRGNAKKPQGLTSMSLLSSNLSASLWSFRNPQESNVTMVANPLTAPPPARSRTSDSEPGTGDDVIQSPSSLSTKKWMENRVSFCVNEVPPSPLTPRRMEDPRT</sequence>
<evidence type="ECO:0000256" key="1">
    <source>
        <dbReference type="SAM" id="MobiDB-lite"/>
    </source>
</evidence>
<feature type="region of interest" description="Disordered" evidence="1">
    <location>
        <begin position="337"/>
        <end position="371"/>
    </location>
</feature>
<dbReference type="EMBL" id="JAPEVB010000005">
    <property type="protein sequence ID" value="KAJ4387718.1"/>
    <property type="molecule type" value="Genomic_DNA"/>
</dbReference>
<gene>
    <name evidence="3" type="ORF">N0V93_008317</name>
</gene>
<comment type="caution">
    <text evidence="3">The sequence shown here is derived from an EMBL/GenBank/DDBJ whole genome shotgun (WGS) entry which is preliminary data.</text>
</comment>
<dbReference type="CDD" id="cd12087">
    <property type="entry name" value="TM_EGFR-like"/>
    <property type="match status" value="1"/>
</dbReference>
<feature type="region of interest" description="Disordered" evidence="1">
    <location>
        <begin position="382"/>
        <end position="401"/>
    </location>
</feature>
<feature type="region of interest" description="Disordered" evidence="1">
    <location>
        <begin position="198"/>
        <end position="218"/>
    </location>
</feature>
<dbReference type="OrthoDB" id="9986966at2759"/>
<accession>A0A9W8YMQ1</accession>
<feature type="compositionally biased region" description="Low complexity" evidence="1">
    <location>
        <begin position="198"/>
        <end position="215"/>
    </location>
</feature>
<evidence type="ECO:0008006" key="5">
    <source>
        <dbReference type="Google" id="ProtNLM"/>
    </source>
</evidence>
<keyword evidence="2" id="KW-0812">Transmembrane</keyword>
<reference evidence="3" key="1">
    <citation type="submission" date="2022-10" db="EMBL/GenBank/DDBJ databases">
        <title>Tapping the CABI collections for fungal endophytes: first genome assemblies for Collariella, Neodidymelliopsis, Ascochyta clinopodiicola, Didymella pomorum, Didymosphaeria variabile, Neocosmospora piperis and Neocucurbitaria cava.</title>
        <authorList>
            <person name="Hill R."/>
        </authorList>
    </citation>
    <scope>NUCLEOTIDE SEQUENCE</scope>
    <source>
        <strain evidence="3">IMI 355082</strain>
    </source>
</reference>
<dbReference type="InterPro" id="IPR035992">
    <property type="entry name" value="Ricin_B-like_lectins"/>
</dbReference>
<keyword evidence="2" id="KW-0472">Membrane</keyword>
<evidence type="ECO:0000313" key="4">
    <source>
        <dbReference type="Proteomes" id="UP001140453"/>
    </source>
</evidence>
<evidence type="ECO:0000313" key="3">
    <source>
        <dbReference type="EMBL" id="KAJ4387718.1"/>
    </source>
</evidence>
<keyword evidence="4" id="KW-1185">Reference proteome</keyword>
<proteinExistence type="predicted"/>